<evidence type="ECO:0000313" key="2">
    <source>
        <dbReference type="EMBL" id="MCP1111152.1"/>
    </source>
</evidence>
<dbReference type="PANTHER" id="PTHR30390">
    <property type="entry name" value="SEDOHEPTULOSE 7-PHOSPHATE ISOMERASE / DNAA INITIATOR-ASSOCIATING FACTOR FOR REPLICATION INITIATION"/>
    <property type="match status" value="1"/>
</dbReference>
<comment type="caution">
    <text evidence="2">The sequence shown here is derived from an EMBL/GenBank/DDBJ whole genome shotgun (WGS) entry which is preliminary data.</text>
</comment>
<dbReference type="RefSeq" id="WP_262070032.1">
    <property type="nucleotide sequence ID" value="NZ_JAMXOC010000024.1"/>
</dbReference>
<keyword evidence="3" id="KW-1185">Reference proteome</keyword>
<dbReference type="InterPro" id="IPR035461">
    <property type="entry name" value="GmhA/DiaA"/>
</dbReference>
<feature type="domain" description="SIS" evidence="1">
    <location>
        <begin position="28"/>
        <end position="184"/>
    </location>
</feature>
<dbReference type="PROSITE" id="PS51464">
    <property type="entry name" value="SIS"/>
    <property type="match status" value="1"/>
</dbReference>
<dbReference type="EMBL" id="JAMZFV010000024">
    <property type="protein sequence ID" value="MCP1111152.1"/>
    <property type="molecule type" value="Genomic_DNA"/>
</dbReference>
<dbReference type="PANTHER" id="PTHR30390:SF8">
    <property type="entry name" value="SUGAR ISOMERASE (SIS)"/>
    <property type="match status" value="1"/>
</dbReference>
<protein>
    <submittedName>
        <fullName evidence="2">SIS domain-containing protein</fullName>
    </submittedName>
</protein>
<dbReference type="InterPro" id="IPR001347">
    <property type="entry name" value="SIS_dom"/>
</dbReference>
<organism evidence="2 3">
    <name type="scientific">Ohessyouella blattaphilus</name>
    <dbReference type="NCBI Taxonomy" id="2949333"/>
    <lineage>
        <taxon>Bacteria</taxon>
        <taxon>Bacillati</taxon>
        <taxon>Bacillota</taxon>
        <taxon>Clostridia</taxon>
        <taxon>Lachnospirales</taxon>
        <taxon>Lachnospiraceae</taxon>
        <taxon>Ohessyouella</taxon>
    </lineage>
</organism>
<gene>
    <name evidence="2" type="ORF">NK118_12925</name>
</gene>
<evidence type="ECO:0000313" key="3">
    <source>
        <dbReference type="Proteomes" id="UP001523565"/>
    </source>
</evidence>
<dbReference type="Pfam" id="PF13580">
    <property type="entry name" value="SIS_2"/>
    <property type="match status" value="1"/>
</dbReference>
<dbReference type="CDD" id="cd05006">
    <property type="entry name" value="SIS_GmhA"/>
    <property type="match status" value="1"/>
</dbReference>
<dbReference type="InterPro" id="IPR050099">
    <property type="entry name" value="SIS_GmhA/DiaA_subfam"/>
</dbReference>
<proteinExistence type="predicted"/>
<accession>A0ABT1EPE3</accession>
<dbReference type="SUPFAM" id="SSF53697">
    <property type="entry name" value="SIS domain"/>
    <property type="match status" value="1"/>
</dbReference>
<dbReference type="Gene3D" id="3.40.50.10490">
    <property type="entry name" value="Glucose-6-phosphate isomerase like protein, domain 1"/>
    <property type="match status" value="1"/>
</dbReference>
<dbReference type="InterPro" id="IPR046348">
    <property type="entry name" value="SIS_dom_sf"/>
</dbReference>
<evidence type="ECO:0000259" key="1">
    <source>
        <dbReference type="PROSITE" id="PS51464"/>
    </source>
</evidence>
<sequence length="190" mass="20921">MFFDDYSKGLQETLDKISREDVQLLYSLIDEARNKDKHVFVLGNGGSAAAASHWVCDFGKGINIPGAKRLKIFAPVDNGAVFSAYGNDNSYEETFVEQLKNLLEEGDLIISLSVSGNSGNLLESHRYAKSIGAKTVCIVGDKQGKLIDMSDKAIVIKSENYGIVEDIHIIIEHAMSQYMKSNNEEAVRQA</sequence>
<dbReference type="Proteomes" id="UP001523565">
    <property type="component" value="Unassembled WGS sequence"/>
</dbReference>
<name>A0ABT1EPE3_9FIRM</name>
<reference evidence="2 3" key="1">
    <citation type="journal article" date="2022" name="Genome Biol. Evol.">
        <title>Host diet, physiology and behaviors set the stage for Lachnospiraceae cladogenesis.</title>
        <authorList>
            <person name="Vera-Ponce De Leon A."/>
            <person name="Schneider M."/>
            <person name="Jahnes B.C."/>
            <person name="Sadowski V."/>
            <person name="Camuy-Velez L.A."/>
            <person name="Duan J."/>
            <person name="Sabree Z.L."/>
        </authorList>
    </citation>
    <scope>NUCLEOTIDE SEQUENCE [LARGE SCALE GENOMIC DNA]</scope>
    <source>
        <strain evidence="2 3">PAL227</strain>
    </source>
</reference>